<dbReference type="CDD" id="cd00383">
    <property type="entry name" value="trans_reg_C"/>
    <property type="match status" value="1"/>
</dbReference>
<evidence type="ECO:0000256" key="4">
    <source>
        <dbReference type="ARBA" id="ARBA00023163"/>
    </source>
</evidence>
<keyword evidence="2" id="KW-0805">Transcription regulation</keyword>
<feature type="domain" description="OmpR/PhoB-type" evidence="9">
    <location>
        <begin position="136"/>
        <end position="235"/>
    </location>
</feature>
<keyword evidence="3 7" id="KW-0238">DNA-binding</keyword>
<protein>
    <recommendedName>
        <fullName evidence="1">Stage 0 sporulation protein A homolog</fullName>
    </recommendedName>
</protein>
<dbReference type="Pfam" id="PF00072">
    <property type="entry name" value="Response_reg"/>
    <property type="match status" value="1"/>
</dbReference>
<dbReference type="Proteomes" id="UP001419084">
    <property type="component" value="Unassembled WGS sequence"/>
</dbReference>
<dbReference type="PANTHER" id="PTHR48111">
    <property type="entry name" value="REGULATOR OF RPOS"/>
    <property type="match status" value="1"/>
</dbReference>
<dbReference type="RefSeq" id="WP_117419549.1">
    <property type="nucleotide sequence ID" value="NZ_BRPJ01000009.1"/>
</dbReference>
<evidence type="ECO:0000256" key="5">
    <source>
        <dbReference type="ARBA" id="ARBA00024867"/>
    </source>
</evidence>
<organism evidence="11 12">
    <name type="scientific">Lacrimispora amygdalina</name>
    <dbReference type="NCBI Taxonomy" id="253257"/>
    <lineage>
        <taxon>Bacteria</taxon>
        <taxon>Bacillati</taxon>
        <taxon>Bacillota</taxon>
        <taxon>Clostridia</taxon>
        <taxon>Lachnospirales</taxon>
        <taxon>Lachnospiraceae</taxon>
        <taxon>Lacrimispora</taxon>
    </lineage>
</organism>
<evidence type="ECO:0000313" key="11">
    <source>
        <dbReference type="EMBL" id="RFZ76314.1"/>
    </source>
</evidence>
<evidence type="ECO:0000256" key="7">
    <source>
        <dbReference type="PROSITE-ProRule" id="PRU01091"/>
    </source>
</evidence>
<dbReference type="CDD" id="cd17574">
    <property type="entry name" value="REC_OmpR"/>
    <property type="match status" value="1"/>
</dbReference>
<evidence type="ECO:0000256" key="6">
    <source>
        <dbReference type="PROSITE-ProRule" id="PRU00169"/>
    </source>
</evidence>
<dbReference type="EMBL" id="QOHO01000095">
    <property type="protein sequence ID" value="RFZ76314.1"/>
    <property type="molecule type" value="Genomic_DNA"/>
</dbReference>
<dbReference type="Gene3D" id="6.10.250.690">
    <property type="match status" value="1"/>
</dbReference>
<dbReference type="InterPro" id="IPR016032">
    <property type="entry name" value="Sig_transdc_resp-reg_C-effctor"/>
</dbReference>
<feature type="modified residue" description="4-aspartylphosphate" evidence="6">
    <location>
        <position position="58"/>
    </location>
</feature>
<reference evidence="11 12" key="1">
    <citation type="submission" date="2018-07" db="EMBL/GenBank/DDBJ databases">
        <title>New species, Clostridium PI-S10-A1B.</title>
        <authorList>
            <person name="Krishna G."/>
            <person name="Summeta K."/>
            <person name="Shikha S."/>
            <person name="Prabhu P.B."/>
            <person name="Suresh K."/>
        </authorList>
    </citation>
    <scope>NUCLEOTIDE SEQUENCE [LARGE SCALE GENOMIC DNA]</scope>
    <source>
        <strain evidence="11 12">PI-S10-A1B</strain>
    </source>
</reference>
<keyword evidence="6" id="KW-0597">Phosphoprotein</keyword>
<dbReference type="OrthoDB" id="9790442at2"/>
<comment type="function">
    <text evidence="5">May play the central regulatory role in sporulation. It may be an element of the effector pathway responsible for the activation of sporulation genes in response to nutritional stress. Spo0A may act in concert with spo0H (a sigma factor) to control the expression of some genes that are critical to the sporulation process.</text>
</comment>
<dbReference type="PROSITE" id="PS50110">
    <property type="entry name" value="RESPONSE_REGULATORY"/>
    <property type="match status" value="1"/>
</dbReference>
<dbReference type="SMART" id="SM00862">
    <property type="entry name" value="Trans_reg_C"/>
    <property type="match status" value="1"/>
</dbReference>
<evidence type="ECO:0000313" key="13">
    <source>
        <dbReference type="Proteomes" id="UP001419084"/>
    </source>
</evidence>
<dbReference type="Proteomes" id="UP000260680">
    <property type="component" value="Unassembled WGS sequence"/>
</dbReference>
<dbReference type="Pfam" id="PF00486">
    <property type="entry name" value="Trans_reg_C"/>
    <property type="match status" value="1"/>
</dbReference>
<dbReference type="GO" id="GO:0000976">
    <property type="term" value="F:transcription cis-regulatory region binding"/>
    <property type="evidence" value="ECO:0007669"/>
    <property type="project" value="TreeGrafter"/>
</dbReference>
<evidence type="ECO:0000313" key="10">
    <source>
        <dbReference type="EMBL" id="GLB28614.1"/>
    </source>
</evidence>
<dbReference type="Gene3D" id="1.10.10.10">
    <property type="entry name" value="Winged helix-like DNA-binding domain superfamily/Winged helix DNA-binding domain"/>
    <property type="match status" value="1"/>
</dbReference>
<proteinExistence type="predicted"/>
<accession>A0A3E2N5S3</accession>
<sequence length="239" mass="26960">MNDIFDCRLLLVDDEPELRRMVGNILKQSGFKKITFAENCSQARLLFTSEKPDGVILDVSLPDGDGFTLMREFRSLSSAPVLFLSARDEDENRLLGLGLGADDYITKPFLPRELSLRLHAVLNRTYFPAVLNRKEKPVFHLGNTKIDFNSGTISSDKGTFTLTAKEYALLEKLYDNREKIVTGDSLCLAAWGDPLYGYENTLMVHIRRLREKIEPEPSDPEFLITVRGLGYKLAGVTLP</sequence>
<name>A0A3E2N5S3_9FIRM</name>
<keyword evidence="13" id="KW-1185">Reference proteome</keyword>
<evidence type="ECO:0000313" key="12">
    <source>
        <dbReference type="Proteomes" id="UP000260680"/>
    </source>
</evidence>
<evidence type="ECO:0000256" key="2">
    <source>
        <dbReference type="ARBA" id="ARBA00023015"/>
    </source>
</evidence>
<gene>
    <name evidence="11" type="ORF">DS742_24455</name>
    <name evidence="10" type="ORF">LAD12857_05370</name>
</gene>
<keyword evidence="4" id="KW-0804">Transcription</keyword>
<dbReference type="PROSITE" id="PS51755">
    <property type="entry name" value="OMPR_PHOB"/>
    <property type="match status" value="1"/>
</dbReference>
<evidence type="ECO:0000256" key="3">
    <source>
        <dbReference type="ARBA" id="ARBA00023125"/>
    </source>
</evidence>
<dbReference type="InterPro" id="IPR001789">
    <property type="entry name" value="Sig_transdc_resp-reg_receiver"/>
</dbReference>
<dbReference type="SUPFAM" id="SSF46894">
    <property type="entry name" value="C-terminal effector domain of the bipartite response regulators"/>
    <property type="match status" value="1"/>
</dbReference>
<evidence type="ECO:0000259" key="8">
    <source>
        <dbReference type="PROSITE" id="PS50110"/>
    </source>
</evidence>
<dbReference type="SMART" id="SM00448">
    <property type="entry name" value="REC"/>
    <property type="match status" value="1"/>
</dbReference>
<dbReference type="EMBL" id="BRPJ01000009">
    <property type="protein sequence ID" value="GLB28614.1"/>
    <property type="molecule type" value="Genomic_DNA"/>
</dbReference>
<dbReference type="GO" id="GO:0000156">
    <property type="term" value="F:phosphorelay response regulator activity"/>
    <property type="evidence" value="ECO:0007669"/>
    <property type="project" value="TreeGrafter"/>
</dbReference>
<evidence type="ECO:0000259" key="9">
    <source>
        <dbReference type="PROSITE" id="PS51755"/>
    </source>
</evidence>
<feature type="DNA-binding region" description="OmpR/PhoB-type" evidence="7">
    <location>
        <begin position="136"/>
        <end position="235"/>
    </location>
</feature>
<dbReference type="GO" id="GO:0006355">
    <property type="term" value="P:regulation of DNA-templated transcription"/>
    <property type="evidence" value="ECO:0007669"/>
    <property type="project" value="InterPro"/>
</dbReference>
<dbReference type="InterPro" id="IPR039420">
    <property type="entry name" value="WalR-like"/>
</dbReference>
<dbReference type="PANTHER" id="PTHR48111:SF52">
    <property type="entry name" value="TRANSCRIPTIONAL REGULATORY PROTEIN YVRH"/>
    <property type="match status" value="1"/>
</dbReference>
<evidence type="ECO:0000256" key="1">
    <source>
        <dbReference type="ARBA" id="ARBA00018672"/>
    </source>
</evidence>
<dbReference type="InterPro" id="IPR001867">
    <property type="entry name" value="OmpR/PhoB-type_DNA-bd"/>
</dbReference>
<dbReference type="GO" id="GO:0032993">
    <property type="term" value="C:protein-DNA complex"/>
    <property type="evidence" value="ECO:0007669"/>
    <property type="project" value="TreeGrafter"/>
</dbReference>
<feature type="domain" description="Response regulatory" evidence="8">
    <location>
        <begin position="8"/>
        <end position="122"/>
    </location>
</feature>
<comment type="caution">
    <text evidence="11">The sequence shown here is derived from an EMBL/GenBank/DDBJ whole genome shotgun (WGS) entry which is preliminary data.</text>
</comment>
<dbReference type="InterPro" id="IPR011006">
    <property type="entry name" value="CheY-like_superfamily"/>
</dbReference>
<reference evidence="10 13" key="2">
    <citation type="journal article" date="2024" name="Int. J. Syst. Evol. Microbiol.">
        <title>Lacrimispora brassicae sp. nov. isolated from fermented cabbage, and proposal of Clostridium indicum Gundawar et al. 2019 and Clostridium methoxybenzovorans Mechichi et al. 1999 as heterotypic synonyms of Lacrimispora amygdalina (Parshina et al. 2003) Haas and Blanchard 2020 and Lacrimispora indolis (McClung and McCoy 1957) Haas and Blanchard 2020, respectively.</title>
        <authorList>
            <person name="Kobayashi H."/>
            <person name="Tanizawa Y."/>
            <person name="Sakamoto M."/>
            <person name="Ohkuma M."/>
            <person name="Tohno M."/>
        </authorList>
    </citation>
    <scope>NUCLEOTIDE SEQUENCE [LARGE SCALE GENOMIC DNA]</scope>
    <source>
        <strain evidence="10 13">DSM 12857</strain>
    </source>
</reference>
<dbReference type="InterPro" id="IPR036388">
    <property type="entry name" value="WH-like_DNA-bd_sf"/>
</dbReference>
<dbReference type="SUPFAM" id="SSF52172">
    <property type="entry name" value="CheY-like"/>
    <property type="match status" value="1"/>
</dbReference>
<dbReference type="Gene3D" id="3.40.50.2300">
    <property type="match status" value="1"/>
</dbReference>
<dbReference type="AlphaFoldDB" id="A0A3E2N5S3"/>
<dbReference type="GO" id="GO:0005829">
    <property type="term" value="C:cytosol"/>
    <property type="evidence" value="ECO:0007669"/>
    <property type="project" value="TreeGrafter"/>
</dbReference>